<dbReference type="SUPFAM" id="SSF51735">
    <property type="entry name" value="NAD(P)-binding Rossmann-fold domains"/>
    <property type="match status" value="1"/>
</dbReference>
<dbReference type="Proteomes" id="UP000011058">
    <property type="component" value="Chromosome"/>
</dbReference>
<dbReference type="InterPro" id="IPR050177">
    <property type="entry name" value="Lipid_A_modif_metabolic_enz"/>
</dbReference>
<dbReference type="eggNOG" id="COG0451">
    <property type="taxonomic scope" value="Bacteria"/>
</dbReference>
<gene>
    <name evidence="2" type="ORF">FAES_3352</name>
</gene>
<keyword evidence="3" id="KW-1185">Reference proteome</keyword>
<dbReference type="PATRIC" id="fig|1166018.3.peg.5126"/>
<evidence type="ECO:0000259" key="1">
    <source>
        <dbReference type="Pfam" id="PF01370"/>
    </source>
</evidence>
<dbReference type="RefSeq" id="WP_015332459.1">
    <property type="nucleotide sequence ID" value="NC_020054.1"/>
</dbReference>
<dbReference type="HOGENOM" id="CLU_049717_2_0_10"/>
<dbReference type="Pfam" id="PF01370">
    <property type="entry name" value="Epimerase"/>
    <property type="match status" value="1"/>
</dbReference>
<dbReference type="STRING" id="1166018.FAES_3352"/>
<dbReference type="KEGG" id="fae:FAES_3352"/>
<dbReference type="PANTHER" id="PTHR43245:SF13">
    <property type="entry name" value="UDP-D-APIOSE_UDP-D-XYLOSE SYNTHASE 2"/>
    <property type="match status" value="1"/>
</dbReference>
<feature type="domain" description="NAD-dependent epimerase/dehydratase" evidence="1">
    <location>
        <begin position="4"/>
        <end position="212"/>
    </location>
</feature>
<dbReference type="PANTHER" id="PTHR43245">
    <property type="entry name" value="BIFUNCTIONAL POLYMYXIN RESISTANCE PROTEIN ARNA"/>
    <property type="match status" value="1"/>
</dbReference>
<dbReference type="EMBL" id="HE796683">
    <property type="protein sequence ID" value="CCH01360.1"/>
    <property type="molecule type" value="Genomic_DNA"/>
</dbReference>
<proteinExistence type="predicted"/>
<protein>
    <submittedName>
        <fullName evidence="2">NAD-dependent epimerase/dehydratase</fullName>
    </submittedName>
</protein>
<evidence type="ECO:0000313" key="3">
    <source>
        <dbReference type="Proteomes" id="UP000011058"/>
    </source>
</evidence>
<evidence type="ECO:0000313" key="2">
    <source>
        <dbReference type="EMBL" id="CCH01360.1"/>
    </source>
</evidence>
<sequence>MQTILGAGGAIADELARELHRHYTTDIRLVSRHPQQVNETDQLVTANLLDAGQTAKAVAGSEIVYLTVGLPLDTALWQAQFPVIMQNVIAACKQHQTKLVFFDNTYMYPQTGVVLSEDTPFAPYGPKGRVRAQIAQLLLNEMAAGMMTAVICRAPEFYGPGKTQSFTNSAVFNAIRHEKKPRIFLRDDTLRTLIYAPDASRAMALIAHTPEAYGQTWHLPCDDNRLTYQQLIATAEAIVGRPIPYDVVPQWQLSLLSLVNKRVRETGELLPRYRVDNVFVSDKFKRRFPQFAVTTYPDGIRAVLSEVR</sequence>
<name>I0KB57_9BACT</name>
<dbReference type="AlphaFoldDB" id="I0KB57"/>
<dbReference type="InterPro" id="IPR001509">
    <property type="entry name" value="Epimerase_deHydtase"/>
</dbReference>
<dbReference type="OrthoDB" id="112777at2"/>
<accession>I0KB57</accession>
<organism evidence="2 3">
    <name type="scientific">Fibrella aestuarina BUZ 2</name>
    <dbReference type="NCBI Taxonomy" id="1166018"/>
    <lineage>
        <taxon>Bacteria</taxon>
        <taxon>Pseudomonadati</taxon>
        <taxon>Bacteroidota</taxon>
        <taxon>Cytophagia</taxon>
        <taxon>Cytophagales</taxon>
        <taxon>Spirosomataceae</taxon>
        <taxon>Fibrella</taxon>
    </lineage>
</organism>
<dbReference type="Gene3D" id="3.40.50.720">
    <property type="entry name" value="NAD(P)-binding Rossmann-like Domain"/>
    <property type="match status" value="1"/>
</dbReference>
<reference evidence="2 3" key="1">
    <citation type="journal article" date="2012" name="J. Bacteriol.">
        <title>Genome Sequence of Fibrella aestuarina BUZ 2T, a Filamentous Marine Bacterium.</title>
        <authorList>
            <person name="Filippini M."/>
            <person name="Qi W."/>
            <person name="Blom J."/>
            <person name="Goesmann A."/>
            <person name="Smits T.H."/>
            <person name="Bagheri H.C."/>
        </authorList>
    </citation>
    <scope>NUCLEOTIDE SEQUENCE [LARGE SCALE GENOMIC DNA]</scope>
    <source>
        <strain evidence="3">BUZ 2T</strain>
    </source>
</reference>
<dbReference type="InterPro" id="IPR036291">
    <property type="entry name" value="NAD(P)-bd_dom_sf"/>
</dbReference>